<dbReference type="InterPro" id="IPR036875">
    <property type="entry name" value="Znf_CCHC_sf"/>
</dbReference>
<keyword evidence="3" id="KW-1032">Host cell membrane</keyword>
<dbReference type="InterPro" id="IPR038124">
    <property type="entry name" value="B_retro_matrix_sf"/>
</dbReference>
<dbReference type="InterPro" id="IPR050195">
    <property type="entry name" value="Primate_lentivir_Gag_pol-like"/>
</dbReference>
<evidence type="ECO:0000256" key="10">
    <source>
        <dbReference type="ARBA" id="ARBA00022870"/>
    </source>
</evidence>
<dbReference type="SUPFAM" id="SSF47836">
    <property type="entry name" value="Retroviral matrix proteins"/>
    <property type="match status" value="1"/>
</dbReference>
<dbReference type="Gene3D" id="1.10.150.490">
    <property type="entry name" value="Retroviral GAG p10 protein"/>
    <property type="match status" value="1"/>
</dbReference>
<dbReference type="InterPro" id="IPR008916">
    <property type="entry name" value="Retrov_capsid_C"/>
</dbReference>
<keyword evidence="10" id="KW-0472">Membrane</keyword>
<evidence type="ECO:0000256" key="2">
    <source>
        <dbReference type="ARBA" id="ARBA00022462"/>
    </source>
</evidence>
<dbReference type="InParanoid" id="A0A6I9ZBU5"/>
<dbReference type="PANTHER" id="PTHR40389:SF4">
    <property type="match status" value="1"/>
</dbReference>
<evidence type="ECO:0000256" key="3">
    <source>
        <dbReference type="ARBA" id="ARBA00022511"/>
    </source>
</evidence>
<dbReference type="Gene3D" id="1.10.375.10">
    <property type="entry name" value="Human Immunodeficiency Virus Type 1 Capsid Protein"/>
    <property type="match status" value="1"/>
</dbReference>
<dbReference type="OrthoDB" id="9398000at2759"/>
<dbReference type="GeneID" id="106631928"/>
<dbReference type="RefSeq" id="XP_014164539.1">
    <property type="nucleotide sequence ID" value="XM_014309064.1"/>
</dbReference>
<dbReference type="KEGG" id="gfr:106631928"/>
<evidence type="ECO:0000256" key="7">
    <source>
        <dbReference type="ARBA" id="ARBA00022723"/>
    </source>
</evidence>
<dbReference type="SUPFAM" id="SSF47943">
    <property type="entry name" value="Retrovirus capsid protein, N-terminal core domain"/>
    <property type="match status" value="1"/>
</dbReference>
<evidence type="ECO:0000256" key="9">
    <source>
        <dbReference type="ARBA" id="ARBA00022833"/>
    </source>
</evidence>
<dbReference type="SMART" id="SM00343">
    <property type="entry name" value="ZnF_C2HC"/>
    <property type="match status" value="2"/>
</dbReference>
<dbReference type="SUPFAM" id="SSF47353">
    <property type="entry name" value="Retrovirus capsid dimerization domain-like"/>
    <property type="match status" value="1"/>
</dbReference>
<dbReference type="Pfam" id="PF19317">
    <property type="entry name" value="Gag_p24_C"/>
    <property type="match status" value="1"/>
</dbReference>
<evidence type="ECO:0000256" key="5">
    <source>
        <dbReference type="ARBA" id="ARBA00022581"/>
    </source>
</evidence>
<dbReference type="InterPro" id="IPR008919">
    <property type="entry name" value="Retrov_capsid_N"/>
</dbReference>
<protein>
    <recommendedName>
        <fullName evidence="1">Gag polyprotein</fullName>
    </recommendedName>
</protein>
<keyword evidence="6" id="KW-1198">Viral budding</keyword>
<dbReference type="InterPro" id="IPR010999">
    <property type="entry name" value="Retrovr_matrix"/>
</dbReference>
<proteinExistence type="predicted"/>
<dbReference type="AlphaFoldDB" id="A0A6I9ZBU5"/>
<dbReference type="SUPFAM" id="SSF57756">
    <property type="entry name" value="Retrovirus zinc finger-like domains"/>
    <property type="match status" value="1"/>
</dbReference>
<keyword evidence="8 11" id="KW-0863">Zinc-finger</keyword>
<evidence type="ECO:0000313" key="15">
    <source>
        <dbReference type="RefSeq" id="XP_014164539.1"/>
    </source>
</evidence>
<accession>A0A6I9ZBU5</accession>
<dbReference type="GO" id="GO:0039702">
    <property type="term" value="P:viral budding via host ESCRT complex"/>
    <property type="evidence" value="ECO:0007669"/>
    <property type="project" value="UniProtKB-KW"/>
</dbReference>
<keyword evidence="4" id="KW-0597">Phosphoprotein</keyword>
<feature type="domain" description="CCHC-type" evidence="13">
    <location>
        <begin position="545"/>
        <end position="561"/>
    </location>
</feature>
<dbReference type="GO" id="GO:0008270">
    <property type="term" value="F:zinc ion binding"/>
    <property type="evidence" value="ECO:0007669"/>
    <property type="project" value="UniProtKB-KW"/>
</dbReference>
<dbReference type="InterPro" id="IPR045345">
    <property type="entry name" value="Gag_p24_C"/>
</dbReference>
<dbReference type="Gene3D" id="1.10.1200.30">
    <property type="match status" value="1"/>
</dbReference>
<evidence type="ECO:0000313" key="14">
    <source>
        <dbReference type="Proteomes" id="UP000504602"/>
    </source>
</evidence>
<dbReference type="Pfam" id="PF14787">
    <property type="entry name" value="zf-CCHC_5"/>
    <property type="match status" value="1"/>
</dbReference>
<sequence length="649" mass="73176">MEDLEAQFEEKAGLRTDEMAWLILVRIGIHKLLGHPGPAAYPDYQWWPSGIAKDSLSSLPKEQVSLASRWEKFPIKMGNNISKLETLHKDCLLHITKEQGYKIQERKLIQLLIWVKTYCPWYPPDGSYDLNHWKRVGESLKSHQLDSHEVNPDEFITWLIVYSALQAFRDSGEILHPAVNLSADTSHAPTAPLSRPDSAVLQVEEGINGEEPEGDLVNLRAIDLRQECDLYPAIKPQPLKPMAASPSTDTKVLKQQSCLPPYDMSPLRHVTDNELSLSPEPKSFLDTCRRQALDQGDVELLHAMPTVHQGNQPHHEQISYEMVKELRKSVKENGLQSSYTMRLVEAIAKNYVMLPADWKALFKLIMTTRQYSIWCAEYEELCENQAQANMDTGNAGITKDHLAGTGAQTTIRDQLRMPPETHNQVRGLAIRALKRVPDINRTEPGFSTIRQGPQEPYINFIDRLQTAVNRQIDLPAAAEVLLKSLAYENANTDCRKALDQVKTKPGTSLTDFIKTCAHIGTEQYRADLLATALAQQLQVAQAAIKCFGCGEEGHVKKQCSKNKQGKKKPSKPCFRCKKGYHWSNECHSKYDRDGKPLPQRQKLKGGVKSSATQQNRIQAQQTHTAQVTSGEPQAVPAWTWQFPPQPQPQ</sequence>
<dbReference type="Proteomes" id="UP000504602">
    <property type="component" value="Unplaced"/>
</dbReference>
<feature type="compositionally biased region" description="Polar residues" evidence="12">
    <location>
        <begin position="609"/>
        <end position="631"/>
    </location>
</feature>
<dbReference type="GO" id="GO:0005198">
    <property type="term" value="F:structural molecule activity"/>
    <property type="evidence" value="ECO:0007669"/>
    <property type="project" value="InterPro"/>
</dbReference>
<evidence type="ECO:0000256" key="11">
    <source>
        <dbReference type="PROSITE-ProRule" id="PRU00047"/>
    </source>
</evidence>
<keyword evidence="14" id="KW-1185">Reference proteome</keyword>
<dbReference type="InterPro" id="IPR001878">
    <property type="entry name" value="Znf_CCHC"/>
</dbReference>
<keyword evidence="6" id="KW-1188">Viral release from host cell</keyword>
<evidence type="ECO:0000256" key="4">
    <source>
        <dbReference type="ARBA" id="ARBA00022553"/>
    </source>
</evidence>
<feature type="region of interest" description="Disordered" evidence="12">
    <location>
        <begin position="591"/>
        <end position="649"/>
    </location>
</feature>
<keyword evidence="2" id="KW-1187">Viral budding via the host ESCRT complexes</keyword>
<gene>
    <name evidence="15" type="primary">LOC106631928</name>
</gene>
<dbReference type="GO" id="GO:0003676">
    <property type="term" value="F:nucleic acid binding"/>
    <property type="evidence" value="ECO:0007669"/>
    <property type="project" value="InterPro"/>
</dbReference>
<keyword evidence="5" id="KW-0945">Host-virus interaction</keyword>
<keyword evidence="10" id="KW-1043">Host membrane</keyword>
<evidence type="ECO:0000256" key="6">
    <source>
        <dbReference type="ARBA" id="ARBA00022637"/>
    </source>
</evidence>
<dbReference type="Pfam" id="PF00607">
    <property type="entry name" value="Gag_p24"/>
    <property type="match status" value="1"/>
</dbReference>
<name>A0A6I9ZBU5_GEOFO</name>
<reference evidence="15" key="1">
    <citation type="submission" date="2025-08" db="UniProtKB">
        <authorList>
            <consortium name="RefSeq"/>
        </authorList>
    </citation>
    <scope>IDENTIFICATION</scope>
</reference>
<evidence type="ECO:0000259" key="13">
    <source>
        <dbReference type="PROSITE" id="PS50158"/>
    </source>
</evidence>
<evidence type="ECO:0000256" key="8">
    <source>
        <dbReference type="ARBA" id="ARBA00022771"/>
    </source>
</evidence>
<keyword evidence="7" id="KW-0479">Metal-binding</keyword>
<evidence type="ECO:0000256" key="1">
    <source>
        <dbReference type="ARBA" id="ARBA00019628"/>
    </source>
</evidence>
<dbReference type="PROSITE" id="PS50158">
    <property type="entry name" value="ZF_CCHC"/>
    <property type="match status" value="1"/>
</dbReference>
<dbReference type="InterPro" id="IPR003322">
    <property type="entry name" value="B_retro_matrix"/>
</dbReference>
<organism evidence="14 15">
    <name type="scientific">Geospiza fortis</name>
    <name type="common">Medium ground-finch</name>
    <dbReference type="NCBI Taxonomy" id="48883"/>
    <lineage>
        <taxon>Eukaryota</taxon>
        <taxon>Metazoa</taxon>
        <taxon>Chordata</taxon>
        <taxon>Craniata</taxon>
        <taxon>Vertebrata</taxon>
        <taxon>Euteleostomi</taxon>
        <taxon>Archelosauria</taxon>
        <taxon>Archosauria</taxon>
        <taxon>Dinosauria</taxon>
        <taxon>Saurischia</taxon>
        <taxon>Theropoda</taxon>
        <taxon>Coelurosauria</taxon>
        <taxon>Aves</taxon>
        <taxon>Neognathae</taxon>
        <taxon>Neoaves</taxon>
        <taxon>Telluraves</taxon>
        <taxon>Australaves</taxon>
        <taxon>Passeriformes</taxon>
        <taxon>Thraupidae</taxon>
        <taxon>Geospiza</taxon>
    </lineage>
</organism>
<dbReference type="PANTHER" id="PTHR40389">
    <property type="entry name" value="ENDOGENOUS RETROVIRUS GROUP K MEMBER 24 GAG POLYPROTEIN-RELATED"/>
    <property type="match status" value="1"/>
</dbReference>
<dbReference type="Pfam" id="PF02337">
    <property type="entry name" value="Gag_p10"/>
    <property type="match status" value="1"/>
</dbReference>
<evidence type="ECO:0000256" key="12">
    <source>
        <dbReference type="SAM" id="MobiDB-lite"/>
    </source>
</evidence>
<dbReference type="Gene3D" id="4.10.60.10">
    <property type="entry name" value="Zinc finger, CCHC-type"/>
    <property type="match status" value="1"/>
</dbReference>
<keyword evidence="9" id="KW-0862">Zinc</keyword>